<comment type="caution">
    <text evidence="3">The sequence shown here is derived from an EMBL/GenBank/DDBJ whole genome shotgun (WGS) entry which is preliminary data.</text>
</comment>
<keyword evidence="2" id="KW-0472">Membrane</keyword>
<sequence>MNSLQLGNLSQLGVAILVLIYIVYLQIALRPVKPSRYVILPIILFYITIKAIAGLGGDIYKEIAPMVLLATIGLVSGLASGLITKIFTGEDGVLYQKGGIAAAILLFFTIPIRFILRHSIASLPGGKVLNNTGISYLIMLSSQFISRSLVVFVRSPQVWTLYLQQRRNKKARKNKRRKLRRLDQNKENDI</sequence>
<protein>
    <recommendedName>
        <fullName evidence="5">DUF1453 family protein</fullName>
    </recommendedName>
</protein>
<accession>A0A846J7X2</accession>
<feature type="transmembrane region" description="Helical" evidence="2">
    <location>
        <begin position="99"/>
        <end position="116"/>
    </location>
</feature>
<evidence type="ECO:0000256" key="1">
    <source>
        <dbReference type="SAM" id="MobiDB-lite"/>
    </source>
</evidence>
<name>A0A846J7X2_CLOBO</name>
<evidence type="ECO:0008006" key="5">
    <source>
        <dbReference type="Google" id="ProtNLM"/>
    </source>
</evidence>
<evidence type="ECO:0000313" key="4">
    <source>
        <dbReference type="Proteomes" id="UP000480039"/>
    </source>
</evidence>
<reference evidence="3 4" key="1">
    <citation type="submission" date="2019-04" db="EMBL/GenBank/DDBJ databases">
        <title>Genome sequencing of Clostridium botulinum Groups I-IV and Clostridium butyricum.</title>
        <authorList>
            <person name="Brunt J."/>
            <person name="Van Vliet A.H.M."/>
            <person name="Stringer S.C."/>
            <person name="Carter A.T."/>
            <person name="Peck M.W."/>
        </authorList>
    </citation>
    <scope>NUCLEOTIDE SEQUENCE [LARGE SCALE GENOMIC DNA]</scope>
    <source>
        <strain evidence="3 4">Colworth BL30</strain>
    </source>
</reference>
<keyword evidence="2" id="KW-1133">Transmembrane helix</keyword>
<evidence type="ECO:0000313" key="3">
    <source>
        <dbReference type="EMBL" id="NFJ10206.1"/>
    </source>
</evidence>
<dbReference type="AlphaFoldDB" id="A0A846J7X2"/>
<keyword evidence="2" id="KW-0812">Transmembrane</keyword>
<feature type="compositionally biased region" description="Basic and acidic residues" evidence="1">
    <location>
        <begin position="181"/>
        <end position="190"/>
    </location>
</feature>
<proteinExistence type="predicted"/>
<feature type="transmembrane region" description="Helical" evidence="2">
    <location>
        <begin position="37"/>
        <end position="57"/>
    </location>
</feature>
<evidence type="ECO:0000256" key="2">
    <source>
        <dbReference type="SAM" id="Phobius"/>
    </source>
</evidence>
<feature type="transmembrane region" description="Helical" evidence="2">
    <location>
        <begin position="63"/>
        <end position="87"/>
    </location>
</feature>
<dbReference type="Proteomes" id="UP000480039">
    <property type="component" value="Unassembled WGS sequence"/>
</dbReference>
<gene>
    <name evidence="3" type="ORF">FC871_17350</name>
</gene>
<feature type="transmembrane region" description="Helical" evidence="2">
    <location>
        <begin position="6"/>
        <end position="25"/>
    </location>
</feature>
<organism evidence="3 4">
    <name type="scientific">Clostridium botulinum</name>
    <dbReference type="NCBI Taxonomy" id="1491"/>
    <lineage>
        <taxon>Bacteria</taxon>
        <taxon>Bacillati</taxon>
        <taxon>Bacillota</taxon>
        <taxon>Clostridia</taxon>
        <taxon>Eubacteriales</taxon>
        <taxon>Clostridiaceae</taxon>
        <taxon>Clostridium</taxon>
    </lineage>
</organism>
<dbReference type="EMBL" id="SWQE01000011">
    <property type="protein sequence ID" value="NFJ10206.1"/>
    <property type="molecule type" value="Genomic_DNA"/>
</dbReference>
<feature type="compositionally biased region" description="Basic residues" evidence="1">
    <location>
        <begin position="170"/>
        <end position="180"/>
    </location>
</feature>
<feature type="region of interest" description="Disordered" evidence="1">
    <location>
        <begin position="170"/>
        <end position="190"/>
    </location>
</feature>